<dbReference type="Gene3D" id="1.10.10.10">
    <property type="entry name" value="Winged helix-like DNA-binding domain superfamily/Winged helix DNA-binding domain"/>
    <property type="match status" value="1"/>
</dbReference>
<evidence type="ECO:0000256" key="2">
    <source>
        <dbReference type="PROSITE-ProRule" id="PRU01091"/>
    </source>
</evidence>
<sequence length="246" mass="26974">MDAEVIRQSAAALPMSASVSLHLACDEEAMLWHIRHTPLDMVILAGTVPAEVHARLLTLARLPRIVCLGDDALSAFRDYAGWRECVVALPSPVSADALHLQLQACMRQTGCPAAAHALLNIDKLSLDPARSVARIGTTEVYLTAVEMEVLAILVRHANMLVSREQLGQIALGPGFTPKERRLDTHVSNLRRKLRARFSAEMAHLEIRSFRGRGYALMIGERLVNVVQAGGARLLGLYLAMSMVMPW</sequence>
<proteinExistence type="predicted"/>
<dbReference type="CDD" id="cd00383">
    <property type="entry name" value="trans_reg_C"/>
    <property type="match status" value="1"/>
</dbReference>
<reference evidence="5" key="1">
    <citation type="submission" date="2018-05" db="EMBL/GenBank/DDBJ databases">
        <authorList>
            <person name="Li Y."/>
        </authorList>
    </citation>
    <scope>NUCLEOTIDE SEQUENCE [LARGE SCALE GENOMIC DNA]</scope>
    <source>
        <strain evidence="5">3d-2-2</strain>
    </source>
</reference>
<accession>A0A2V1K0F3</accession>
<dbReference type="SMART" id="SM00862">
    <property type="entry name" value="Trans_reg_C"/>
    <property type="match status" value="1"/>
</dbReference>
<protein>
    <recommendedName>
        <fullName evidence="3">OmpR/PhoB-type domain-containing protein</fullName>
    </recommendedName>
</protein>
<dbReference type="Proteomes" id="UP000245212">
    <property type="component" value="Unassembled WGS sequence"/>
</dbReference>
<evidence type="ECO:0000259" key="3">
    <source>
        <dbReference type="PROSITE" id="PS51755"/>
    </source>
</evidence>
<dbReference type="InterPro" id="IPR016032">
    <property type="entry name" value="Sig_transdc_resp-reg_C-effctor"/>
</dbReference>
<evidence type="ECO:0000256" key="1">
    <source>
        <dbReference type="ARBA" id="ARBA00023125"/>
    </source>
</evidence>
<keyword evidence="1 2" id="KW-0238">DNA-binding</keyword>
<evidence type="ECO:0000313" key="5">
    <source>
        <dbReference type="Proteomes" id="UP000245212"/>
    </source>
</evidence>
<dbReference type="GO" id="GO:0000160">
    <property type="term" value="P:phosphorelay signal transduction system"/>
    <property type="evidence" value="ECO:0007669"/>
    <property type="project" value="InterPro"/>
</dbReference>
<dbReference type="InterPro" id="IPR036388">
    <property type="entry name" value="WH-like_DNA-bd_sf"/>
</dbReference>
<keyword evidence="5" id="KW-1185">Reference proteome</keyword>
<dbReference type="PROSITE" id="PS51755">
    <property type="entry name" value="OMPR_PHOB"/>
    <property type="match status" value="1"/>
</dbReference>
<dbReference type="Pfam" id="PF00486">
    <property type="entry name" value="Trans_reg_C"/>
    <property type="match status" value="1"/>
</dbReference>
<dbReference type="SUPFAM" id="SSF46894">
    <property type="entry name" value="C-terminal effector domain of the bipartite response regulators"/>
    <property type="match status" value="1"/>
</dbReference>
<dbReference type="InterPro" id="IPR001867">
    <property type="entry name" value="OmpR/PhoB-type_DNA-bd"/>
</dbReference>
<dbReference type="GO" id="GO:0006355">
    <property type="term" value="P:regulation of DNA-templated transcription"/>
    <property type="evidence" value="ECO:0007669"/>
    <property type="project" value="InterPro"/>
</dbReference>
<dbReference type="GO" id="GO:0003677">
    <property type="term" value="F:DNA binding"/>
    <property type="evidence" value="ECO:0007669"/>
    <property type="project" value="UniProtKB-UniRule"/>
</dbReference>
<dbReference type="AlphaFoldDB" id="A0A2V1K0F3"/>
<gene>
    <name evidence="4" type="ORF">DD235_12035</name>
</gene>
<evidence type="ECO:0000313" key="4">
    <source>
        <dbReference type="EMBL" id="PWF22109.1"/>
    </source>
</evidence>
<feature type="domain" description="OmpR/PhoB-type" evidence="3">
    <location>
        <begin position="116"/>
        <end position="218"/>
    </location>
</feature>
<feature type="DNA-binding region" description="OmpR/PhoB-type" evidence="2">
    <location>
        <begin position="116"/>
        <end position="218"/>
    </location>
</feature>
<dbReference type="EMBL" id="QETA01000005">
    <property type="protein sequence ID" value="PWF22109.1"/>
    <property type="molecule type" value="Genomic_DNA"/>
</dbReference>
<organism evidence="4 5">
    <name type="scientific">Corticimicrobacter populi</name>
    <dbReference type="NCBI Taxonomy" id="2175229"/>
    <lineage>
        <taxon>Bacteria</taxon>
        <taxon>Pseudomonadati</taxon>
        <taxon>Pseudomonadota</taxon>
        <taxon>Betaproteobacteria</taxon>
        <taxon>Burkholderiales</taxon>
        <taxon>Alcaligenaceae</taxon>
        <taxon>Corticimicrobacter</taxon>
    </lineage>
</organism>
<comment type="caution">
    <text evidence="4">The sequence shown here is derived from an EMBL/GenBank/DDBJ whole genome shotgun (WGS) entry which is preliminary data.</text>
</comment>
<name>A0A2V1K0F3_9BURK</name>